<dbReference type="EMBL" id="BMAO01015316">
    <property type="protein sequence ID" value="GFR00928.1"/>
    <property type="molecule type" value="Genomic_DNA"/>
</dbReference>
<accession>A0A8X6GC53</accession>
<comment type="caution">
    <text evidence="1">The sequence shown here is derived from an EMBL/GenBank/DDBJ whole genome shotgun (WGS) entry which is preliminary data.</text>
</comment>
<proteinExistence type="predicted"/>
<sequence length="106" mass="12062">MVDMSFQKPCGSSKVINPSTFGTNGSIACCEIGERSFTCPQWKNLQQLLWTDSTIALSWIQGPSGRWKVFRRQPCKGDTISNRQGFVASLSWKRQTHRSSHERHQC</sequence>
<organism evidence="1 2">
    <name type="scientific">Trichonephila clavata</name>
    <name type="common">Joro spider</name>
    <name type="synonym">Nephila clavata</name>
    <dbReference type="NCBI Taxonomy" id="2740835"/>
    <lineage>
        <taxon>Eukaryota</taxon>
        <taxon>Metazoa</taxon>
        <taxon>Ecdysozoa</taxon>
        <taxon>Arthropoda</taxon>
        <taxon>Chelicerata</taxon>
        <taxon>Arachnida</taxon>
        <taxon>Araneae</taxon>
        <taxon>Araneomorphae</taxon>
        <taxon>Entelegynae</taxon>
        <taxon>Araneoidea</taxon>
        <taxon>Nephilidae</taxon>
        <taxon>Trichonephila</taxon>
    </lineage>
</organism>
<dbReference type="OrthoDB" id="6423242at2759"/>
<dbReference type="Proteomes" id="UP000887116">
    <property type="component" value="Unassembled WGS sequence"/>
</dbReference>
<protein>
    <submittedName>
        <fullName evidence="1">Uncharacterized protein</fullName>
    </submittedName>
</protein>
<name>A0A8X6GC53_TRICU</name>
<dbReference type="AlphaFoldDB" id="A0A8X6GC53"/>
<keyword evidence="2" id="KW-1185">Reference proteome</keyword>
<gene>
    <name evidence="1" type="ORF">TNCT_74281</name>
</gene>
<evidence type="ECO:0000313" key="2">
    <source>
        <dbReference type="Proteomes" id="UP000887116"/>
    </source>
</evidence>
<evidence type="ECO:0000313" key="1">
    <source>
        <dbReference type="EMBL" id="GFR00928.1"/>
    </source>
</evidence>
<reference evidence="1" key="1">
    <citation type="submission" date="2020-07" db="EMBL/GenBank/DDBJ databases">
        <title>Multicomponent nature underlies the extraordinary mechanical properties of spider dragline silk.</title>
        <authorList>
            <person name="Kono N."/>
            <person name="Nakamura H."/>
            <person name="Mori M."/>
            <person name="Yoshida Y."/>
            <person name="Ohtoshi R."/>
            <person name="Malay A.D."/>
            <person name="Moran D.A.P."/>
            <person name="Tomita M."/>
            <person name="Numata K."/>
            <person name="Arakawa K."/>
        </authorList>
    </citation>
    <scope>NUCLEOTIDE SEQUENCE</scope>
</reference>